<dbReference type="InterPro" id="IPR013783">
    <property type="entry name" value="Ig-like_fold"/>
</dbReference>
<dbReference type="AlphaFoldDB" id="A0A7J6AI95"/>
<feature type="domain" description="Immunoglobulin V-set" evidence="2">
    <location>
        <begin position="38"/>
        <end position="117"/>
    </location>
</feature>
<reference evidence="4 5" key="1">
    <citation type="submission" date="2020-02" db="EMBL/GenBank/DDBJ databases">
        <title>A chromosome-scale genome assembly of the black bullhead catfish (Ameiurus melas).</title>
        <authorList>
            <person name="Wen M."/>
            <person name="Zham M."/>
            <person name="Cabau C."/>
            <person name="Klopp C."/>
            <person name="Donnadieu C."/>
            <person name="Roques C."/>
            <person name="Bouchez O."/>
            <person name="Lampietro C."/>
            <person name="Jouanno E."/>
            <person name="Herpin A."/>
            <person name="Louis A."/>
            <person name="Berthelot C."/>
            <person name="Parey E."/>
            <person name="Roest-Crollius H."/>
            <person name="Braasch I."/>
            <person name="Postlethwait J."/>
            <person name="Robinson-Rechavi M."/>
            <person name="Echchiki A."/>
            <person name="Begum T."/>
            <person name="Montfort J."/>
            <person name="Schartl M."/>
            <person name="Bobe J."/>
            <person name="Guiguen Y."/>
        </authorList>
    </citation>
    <scope>NUCLEOTIDE SEQUENCE [LARGE SCALE GENOMIC DNA]</scope>
    <source>
        <strain evidence="4">M_S1</strain>
        <tissue evidence="4">Blood</tissue>
    </source>
</reference>
<organism evidence="4 5">
    <name type="scientific">Ameiurus melas</name>
    <name type="common">Black bullhead</name>
    <name type="synonym">Silurus melas</name>
    <dbReference type="NCBI Taxonomy" id="219545"/>
    <lineage>
        <taxon>Eukaryota</taxon>
        <taxon>Metazoa</taxon>
        <taxon>Chordata</taxon>
        <taxon>Craniata</taxon>
        <taxon>Vertebrata</taxon>
        <taxon>Euteleostomi</taxon>
        <taxon>Actinopterygii</taxon>
        <taxon>Neopterygii</taxon>
        <taxon>Teleostei</taxon>
        <taxon>Ostariophysi</taxon>
        <taxon>Siluriformes</taxon>
        <taxon>Ictaluridae</taxon>
        <taxon>Ameiurus</taxon>
    </lineage>
</organism>
<sequence length="167" mass="19554">MELYLFFLLLSYAKINIVCTDLSDEKSAKIMTIREKGSISLQCVISGHEEVAWYRLSSYTLTLLISAQKSHAENSLPVYYNKYESRFVLRPNSDITTAEFTIMDLTKEDLGVYFCGITAEPAQMHFGRATILQFEIKRKRQRLKPLPKNHQEKKWRNKMSRVYVRKC</sequence>
<evidence type="ECO:0000259" key="2">
    <source>
        <dbReference type="SMART" id="SM00406"/>
    </source>
</evidence>
<name>A0A7J6AI95_AMEME</name>
<evidence type="ECO:0000259" key="3">
    <source>
        <dbReference type="SMART" id="SM00409"/>
    </source>
</evidence>
<dbReference type="InterPro" id="IPR036179">
    <property type="entry name" value="Ig-like_dom_sf"/>
</dbReference>
<evidence type="ECO:0000313" key="5">
    <source>
        <dbReference type="Proteomes" id="UP000593565"/>
    </source>
</evidence>
<dbReference type="SMART" id="SM00409">
    <property type="entry name" value="IG"/>
    <property type="match status" value="1"/>
</dbReference>
<feature type="signal peptide" evidence="1">
    <location>
        <begin position="1"/>
        <end position="20"/>
    </location>
</feature>
<dbReference type="SMART" id="SM00406">
    <property type="entry name" value="IGv"/>
    <property type="match status" value="1"/>
</dbReference>
<dbReference type="SUPFAM" id="SSF48726">
    <property type="entry name" value="Immunoglobulin"/>
    <property type="match status" value="1"/>
</dbReference>
<dbReference type="EMBL" id="JAAGNN010000013">
    <property type="protein sequence ID" value="KAF4081777.1"/>
    <property type="molecule type" value="Genomic_DNA"/>
</dbReference>
<keyword evidence="1" id="KW-0732">Signal</keyword>
<evidence type="ECO:0000313" key="4">
    <source>
        <dbReference type="EMBL" id="KAF4081777.1"/>
    </source>
</evidence>
<dbReference type="InterPro" id="IPR013106">
    <property type="entry name" value="Ig_V-set"/>
</dbReference>
<dbReference type="InterPro" id="IPR003599">
    <property type="entry name" value="Ig_sub"/>
</dbReference>
<proteinExistence type="predicted"/>
<protein>
    <recommendedName>
        <fullName evidence="6">Ig-like domain-containing protein</fullName>
    </recommendedName>
</protein>
<accession>A0A7J6AI95</accession>
<evidence type="ECO:0000256" key="1">
    <source>
        <dbReference type="SAM" id="SignalP"/>
    </source>
</evidence>
<comment type="caution">
    <text evidence="4">The sequence shown here is derived from an EMBL/GenBank/DDBJ whole genome shotgun (WGS) entry which is preliminary data.</text>
</comment>
<dbReference type="Gene3D" id="2.60.40.10">
    <property type="entry name" value="Immunoglobulins"/>
    <property type="match status" value="1"/>
</dbReference>
<gene>
    <name evidence="4" type="ORF">AMELA_G00165200</name>
</gene>
<feature type="domain" description="Immunoglobulin" evidence="3">
    <location>
        <begin position="28"/>
        <end position="134"/>
    </location>
</feature>
<feature type="chain" id="PRO_5029546814" description="Ig-like domain-containing protein" evidence="1">
    <location>
        <begin position="21"/>
        <end position="167"/>
    </location>
</feature>
<dbReference type="Proteomes" id="UP000593565">
    <property type="component" value="Unassembled WGS sequence"/>
</dbReference>
<dbReference type="CDD" id="cd00099">
    <property type="entry name" value="IgV"/>
    <property type="match status" value="1"/>
</dbReference>
<dbReference type="Pfam" id="PF07686">
    <property type="entry name" value="V-set"/>
    <property type="match status" value="1"/>
</dbReference>
<keyword evidence="5" id="KW-1185">Reference proteome</keyword>
<evidence type="ECO:0008006" key="6">
    <source>
        <dbReference type="Google" id="ProtNLM"/>
    </source>
</evidence>